<dbReference type="NCBIfam" id="NF047595">
    <property type="entry name" value="IS66_ISRel24_TnpA"/>
    <property type="match status" value="1"/>
</dbReference>
<dbReference type="SUPFAM" id="SSF46689">
    <property type="entry name" value="Homeodomain-like"/>
    <property type="match status" value="1"/>
</dbReference>
<proteinExistence type="predicted"/>
<dbReference type="Pfam" id="PF01527">
    <property type="entry name" value="HTH_Tnp_1"/>
    <property type="match status" value="1"/>
</dbReference>
<evidence type="ECO:0000313" key="2">
    <source>
        <dbReference type="EMBL" id="AIO67116.1"/>
    </source>
</evidence>
<dbReference type="EMBL" id="CP008726">
    <property type="protein sequence ID" value="AIO67116.1"/>
    <property type="molecule type" value="Genomic_DNA"/>
</dbReference>
<name>A0AAI8B7R9_9BURK</name>
<dbReference type="GO" id="GO:0003677">
    <property type="term" value="F:DNA binding"/>
    <property type="evidence" value="ECO:0007669"/>
    <property type="project" value="InterPro"/>
</dbReference>
<organism evidence="2 3">
    <name type="scientific">Burkholderia oklahomensis</name>
    <dbReference type="NCBI Taxonomy" id="342113"/>
    <lineage>
        <taxon>Bacteria</taxon>
        <taxon>Pseudomonadati</taxon>
        <taxon>Pseudomonadota</taxon>
        <taxon>Betaproteobacteria</taxon>
        <taxon>Burkholderiales</taxon>
        <taxon>Burkholderiaceae</taxon>
        <taxon>Burkholderia</taxon>
        <taxon>pseudomallei group</taxon>
    </lineage>
</organism>
<dbReference type="GeneID" id="60546959"/>
<evidence type="ECO:0000256" key="1">
    <source>
        <dbReference type="SAM" id="MobiDB-lite"/>
    </source>
</evidence>
<dbReference type="RefSeq" id="WP_038802864.1">
    <property type="nucleotide sequence ID" value="NZ_CADEQG010000008.1"/>
</dbReference>
<dbReference type="InterPro" id="IPR009057">
    <property type="entry name" value="Homeodomain-like_sf"/>
</dbReference>
<keyword evidence="3" id="KW-1185">Reference proteome</keyword>
<protein>
    <submittedName>
        <fullName evidence="2">Transposase family protein</fullName>
    </submittedName>
</protein>
<reference evidence="2 3" key="1">
    <citation type="submission" date="2014-06" db="EMBL/GenBank/DDBJ databases">
        <authorList>
            <person name="Bishop-Lilly K.A."/>
            <person name="Broomall S.M."/>
            <person name="Chain P.S."/>
            <person name="Chertkov O."/>
            <person name="Coyne S.R."/>
            <person name="Daligault H.E."/>
            <person name="Davenport K.W."/>
            <person name="Erkkila T."/>
            <person name="Frey K.G."/>
            <person name="Gibbons H.S."/>
            <person name="Gu W."/>
            <person name="Jaissle J."/>
            <person name="Johnson S.L."/>
            <person name="Koroleva G.I."/>
            <person name="Ladner J.T."/>
            <person name="Lo C.-C."/>
            <person name="Minogue T.D."/>
            <person name="Munk C."/>
            <person name="Palacios G.F."/>
            <person name="Redden C.L."/>
            <person name="Rosenzweig C.N."/>
            <person name="Scholz M.B."/>
            <person name="Teshima H."/>
            <person name="Xu Y."/>
        </authorList>
    </citation>
    <scope>NUCLEOTIDE SEQUENCE [LARGE SCALE GENOMIC DNA]</scope>
    <source>
        <strain evidence="2 3">EO147</strain>
    </source>
</reference>
<dbReference type="GO" id="GO:0006313">
    <property type="term" value="P:DNA transposition"/>
    <property type="evidence" value="ECO:0007669"/>
    <property type="project" value="InterPro"/>
</dbReference>
<dbReference type="KEGG" id="bok:DM82_369"/>
<accession>A0AAI8B7R9</accession>
<feature type="region of interest" description="Disordered" evidence="1">
    <location>
        <begin position="1"/>
        <end position="23"/>
    </location>
</feature>
<sequence length="135" mass="14642">MDTTVTELEAKPGSRKGRPNHDPEFRRRLAAAACEPGVSVAKLARENGINANMLFTRRRRYRAQLQQAGTTSLIPVAIVHETLPERAAMLPETRDVGYPTPQAGTIEIRIGGVIVKVDGVVDADTLRAVLGSVRS</sequence>
<dbReference type="GO" id="GO:0004803">
    <property type="term" value="F:transposase activity"/>
    <property type="evidence" value="ECO:0007669"/>
    <property type="project" value="InterPro"/>
</dbReference>
<dbReference type="AlphaFoldDB" id="A0AAI8B7R9"/>
<gene>
    <name evidence="2" type="ORF">DM82_369</name>
</gene>
<evidence type="ECO:0000313" key="3">
    <source>
        <dbReference type="Proteomes" id="UP000029424"/>
    </source>
</evidence>
<dbReference type="Proteomes" id="UP000029424">
    <property type="component" value="Chromosome 1"/>
</dbReference>
<dbReference type="InterPro" id="IPR002514">
    <property type="entry name" value="Transposase_8"/>
</dbReference>